<dbReference type="PANTHER" id="PTHR11860">
    <property type="entry name" value="POLYMERIC-IMMUNOGLOBULIN RECEPTOR"/>
    <property type="match status" value="1"/>
</dbReference>
<dbReference type="GO" id="GO:0004888">
    <property type="term" value="F:transmembrane signaling receptor activity"/>
    <property type="evidence" value="ECO:0007669"/>
    <property type="project" value="TreeGrafter"/>
</dbReference>
<sequence>HDQLVVVGRVGGSAVMQCDFGVSGFKREKYWCRETQDGKCLKLNDLWVDFYIEEETFSLVKQHLNHMDSGIYHCVFAQRSLSIDLQVLQNKNGLSVPGTVNVIPNENVSIACKYIQEYQKAQKSWTCYTETSLLNISNAESVKDNQTRSELLLTLNVGKYNRILCICRVRTFNQYSEASVTLMVGLRAPQYVNCTEGDSVKIRCDYFKNCLSKFWCKVDSQGACGFILWSFNQNHLRMRIEDSTDFFNVIIEHLEMRDAGIYRCGCENYPQKNVTADVHLFIKGSQVSSQVSPTLAGQATDSTQSFSPSLVLHAIICLLTIIVITLLVILLKVYCTRSSKRVQDVNLGEDIFHMNDLSDSHPVNHNSHPCDSHPVNHNDIIPLQIYSNDLSVLHIPISEYSLLTLIELLHFKAPGAEDSSSTSSDSSDDLFGNISFGTNFQRLSLKTSVNVEDYENVCDEKPAADYENVTTAKTQDYVNIADPDNAPNTTQQEAEASRLTASLAERITSNGSSNSSDESDSESVSYATVVLKKP</sequence>
<feature type="domain" description="Immunoglobulin" evidence="6">
    <location>
        <begin position="3"/>
        <end position="88"/>
    </location>
</feature>
<evidence type="ECO:0000256" key="3">
    <source>
        <dbReference type="ARBA" id="ARBA00023136"/>
    </source>
</evidence>
<gene>
    <name evidence="7" type="ORF">P4O66_006520</name>
</gene>
<dbReference type="InterPro" id="IPR003599">
    <property type="entry name" value="Ig_sub"/>
</dbReference>
<evidence type="ECO:0000313" key="7">
    <source>
        <dbReference type="EMBL" id="KAK1800014.1"/>
    </source>
</evidence>
<dbReference type="EMBL" id="JAROKS010000011">
    <property type="protein sequence ID" value="KAK1800014.1"/>
    <property type="molecule type" value="Genomic_DNA"/>
</dbReference>
<dbReference type="Proteomes" id="UP001239994">
    <property type="component" value="Unassembled WGS sequence"/>
</dbReference>
<dbReference type="InterPro" id="IPR050671">
    <property type="entry name" value="CD300_family_receptors"/>
</dbReference>
<feature type="region of interest" description="Disordered" evidence="4">
    <location>
        <begin position="505"/>
        <end position="534"/>
    </location>
</feature>
<reference evidence="7" key="1">
    <citation type="submission" date="2023-03" db="EMBL/GenBank/DDBJ databases">
        <title>Electrophorus voltai genome.</title>
        <authorList>
            <person name="Bian C."/>
        </authorList>
    </citation>
    <scope>NUCLEOTIDE SEQUENCE</scope>
    <source>
        <strain evidence="7">CB-2022</strain>
        <tissue evidence="7">Muscle</tissue>
    </source>
</reference>
<feature type="domain" description="Immunoglobulin" evidence="6">
    <location>
        <begin position="97"/>
        <end position="183"/>
    </location>
</feature>
<feature type="non-terminal residue" evidence="7">
    <location>
        <position position="1"/>
    </location>
</feature>
<evidence type="ECO:0000256" key="5">
    <source>
        <dbReference type="SAM" id="Phobius"/>
    </source>
</evidence>
<keyword evidence="3 5" id="KW-0472">Membrane</keyword>
<comment type="caution">
    <text evidence="7">The sequence shown here is derived from an EMBL/GenBank/DDBJ whole genome shotgun (WGS) entry which is preliminary data.</text>
</comment>
<keyword evidence="8" id="KW-1185">Reference proteome</keyword>
<dbReference type="InterPro" id="IPR013106">
    <property type="entry name" value="Ig_V-set"/>
</dbReference>
<dbReference type="AlphaFoldDB" id="A0AAD9E0R1"/>
<evidence type="ECO:0000313" key="8">
    <source>
        <dbReference type="Proteomes" id="UP001239994"/>
    </source>
</evidence>
<keyword evidence="2 5" id="KW-0812">Transmembrane</keyword>
<dbReference type="Pfam" id="PF07686">
    <property type="entry name" value="V-set"/>
    <property type="match status" value="1"/>
</dbReference>
<feature type="domain" description="Immunoglobulin" evidence="6">
    <location>
        <begin position="189"/>
        <end position="283"/>
    </location>
</feature>
<keyword evidence="5" id="KW-1133">Transmembrane helix</keyword>
<feature type="transmembrane region" description="Helical" evidence="5">
    <location>
        <begin position="310"/>
        <end position="331"/>
    </location>
</feature>
<accession>A0AAD9E0R1</accession>
<dbReference type="GO" id="GO:0005886">
    <property type="term" value="C:plasma membrane"/>
    <property type="evidence" value="ECO:0007669"/>
    <property type="project" value="TreeGrafter"/>
</dbReference>
<protein>
    <recommendedName>
        <fullName evidence="6">Immunoglobulin domain-containing protein</fullName>
    </recommendedName>
</protein>
<dbReference type="SMART" id="SM00409">
    <property type="entry name" value="IG"/>
    <property type="match status" value="3"/>
</dbReference>
<name>A0AAD9E0R1_9TELE</name>
<dbReference type="InterPro" id="IPR013783">
    <property type="entry name" value="Ig-like_fold"/>
</dbReference>
<evidence type="ECO:0000256" key="1">
    <source>
        <dbReference type="ARBA" id="ARBA00004370"/>
    </source>
</evidence>
<dbReference type="PANTHER" id="PTHR11860:SF87">
    <property type="entry name" value="CMRF35-LIKE MOLECULE 8"/>
    <property type="match status" value="1"/>
</dbReference>
<evidence type="ECO:0000256" key="2">
    <source>
        <dbReference type="ARBA" id="ARBA00022692"/>
    </source>
</evidence>
<proteinExistence type="predicted"/>
<organism evidence="7 8">
    <name type="scientific">Electrophorus voltai</name>
    <dbReference type="NCBI Taxonomy" id="2609070"/>
    <lineage>
        <taxon>Eukaryota</taxon>
        <taxon>Metazoa</taxon>
        <taxon>Chordata</taxon>
        <taxon>Craniata</taxon>
        <taxon>Vertebrata</taxon>
        <taxon>Euteleostomi</taxon>
        <taxon>Actinopterygii</taxon>
        <taxon>Neopterygii</taxon>
        <taxon>Teleostei</taxon>
        <taxon>Ostariophysi</taxon>
        <taxon>Gymnotiformes</taxon>
        <taxon>Gymnotoidei</taxon>
        <taxon>Gymnotidae</taxon>
        <taxon>Electrophorus</taxon>
    </lineage>
</organism>
<comment type="subcellular location">
    <subcellularLocation>
        <location evidence="1">Membrane</location>
    </subcellularLocation>
</comment>
<dbReference type="Gene3D" id="2.60.40.10">
    <property type="entry name" value="Immunoglobulins"/>
    <property type="match status" value="2"/>
</dbReference>
<evidence type="ECO:0000256" key="4">
    <source>
        <dbReference type="SAM" id="MobiDB-lite"/>
    </source>
</evidence>
<dbReference type="SUPFAM" id="SSF48726">
    <property type="entry name" value="Immunoglobulin"/>
    <property type="match status" value="2"/>
</dbReference>
<dbReference type="InterPro" id="IPR036179">
    <property type="entry name" value="Ig-like_dom_sf"/>
</dbReference>
<evidence type="ECO:0000259" key="6">
    <source>
        <dbReference type="SMART" id="SM00409"/>
    </source>
</evidence>